<name>A0ABW0T503_9HYPH</name>
<evidence type="ECO:0000313" key="1">
    <source>
        <dbReference type="EMBL" id="MFC5584182.1"/>
    </source>
</evidence>
<comment type="caution">
    <text evidence="1">The sequence shown here is derived from an EMBL/GenBank/DDBJ whole genome shotgun (WGS) entry which is preliminary data.</text>
</comment>
<keyword evidence="2" id="KW-1185">Reference proteome</keyword>
<dbReference type="RefSeq" id="WP_223020003.1">
    <property type="nucleotide sequence ID" value="NZ_CP078143.1"/>
</dbReference>
<protein>
    <recommendedName>
        <fullName evidence="3">DUF4089 domain-containing protein</fullName>
    </recommendedName>
</protein>
<accession>A0ABW0T503</accession>
<reference evidence="2" key="1">
    <citation type="journal article" date="2019" name="Int. J. Syst. Evol. Microbiol.">
        <title>The Global Catalogue of Microorganisms (GCM) 10K type strain sequencing project: providing services to taxonomists for standard genome sequencing and annotation.</title>
        <authorList>
            <consortium name="The Broad Institute Genomics Platform"/>
            <consortium name="The Broad Institute Genome Sequencing Center for Infectious Disease"/>
            <person name="Wu L."/>
            <person name="Ma J."/>
        </authorList>
    </citation>
    <scope>NUCLEOTIDE SEQUENCE [LARGE SCALE GENOMIC DNA]</scope>
    <source>
        <strain evidence="2">JCM 3366</strain>
    </source>
</reference>
<dbReference type="Proteomes" id="UP001596107">
    <property type="component" value="Unassembled WGS sequence"/>
</dbReference>
<gene>
    <name evidence="1" type="ORF">ACFPOD_03590</name>
</gene>
<dbReference type="EMBL" id="JBHSNB010000001">
    <property type="protein sequence ID" value="MFC5584182.1"/>
    <property type="molecule type" value="Genomic_DNA"/>
</dbReference>
<sequence length="64" mass="6978">MTIPAYTAEMIADLADRHKLPLPQERRDAVAATLTHVRSFIATLQSAQQGDEAAITESNFHGTV</sequence>
<organism evidence="1 2">
    <name type="scientific">Nitratireductor kimnyeongensis</name>
    <dbReference type="NCBI Taxonomy" id="430679"/>
    <lineage>
        <taxon>Bacteria</taxon>
        <taxon>Pseudomonadati</taxon>
        <taxon>Pseudomonadota</taxon>
        <taxon>Alphaproteobacteria</taxon>
        <taxon>Hyphomicrobiales</taxon>
        <taxon>Phyllobacteriaceae</taxon>
        <taxon>Nitratireductor</taxon>
    </lineage>
</organism>
<evidence type="ECO:0000313" key="2">
    <source>
        <dbReference type="Proteomes" id="UP001596107"/>
    </source>
</evidence>
<evidence type="ECO:0008006" key="3">
    <source>
        <dbReference type="Google" id="ProtNLM"/>
    </source>
</evidence>
<proteinExistence type="predicted"/>